<protein>
    <recommendedName>
        <fullName evidence="3">GTPase HflX N-terminal domain-containing protein</fullName>
    </recommendedName>
</protein>
<evidence type="ECO:0008006" key="3">
    <source>
        <dbReference type="Google" id="ProtNLM"/>
    </source>
</evidence>
<reference evidence="1 2" key="1">
    <citation type="submission" date="2019-06" db="EMBL/GenBank/DDBJ databases">
        <title>Streptomyces sporangiiformans sp. nov., a novel actinomycete isolated from soil in Mount Song.</title>
        <authorList>
            <person name="Han L."/>
        </authorList>
    </citation>
    <scope>NUCLEOTIDE SEQUENCE [LARGE SCALE GENOMIC DNA]</scope>
    <source>
        <strain evidence="1 2">NEAU-SSA 1</strain>
    </source>
</reference>
<sequence>MDAAVREMTAHGAQVVGRIVQRRGVSDGGARKMALPYSSSTLLSYGKVREAAALCQRTGADAAVFLAPLTERQRRVLTRMLGCPAVSLADIVTTD</sequence>
<dbReference type="AlphaFoldDB" id="A0A505DK53"/>
<dbReference type="Proteomes" id="UP000317378">
    <property type="component" value="Unassembled WGS sequence"/>
</dbReference>
<gene>
    <name evidence="1" type="ORF">FGD71_014045</name>
</gene>
<evidence type="ECO:0000313" key="1">
    <source>
        <dbReference type="EMBL" id="TPQ21658.1"/>
    </source>
</evidence>
<organism evidence="1 2">
    <name type="scientific">Streptomyces sporangiiformans</name>
    <dbReference type="NCBI Taxonomy" id="2315329"/>
    <lineage>
        <taxon>Bacteria</taxon>
        <taxon>Bacillati</taxon>
        <taxon>Actinomycetota</taxon>
        <taxon>Actinomycetes</taxon>
        <taxon>Kitasatosporales</taxon>
        <taxon>Streptomycetaceae</taxon>
        <taxon>Streptomyces</taxon>
    </lineage>
</organism>
<accession>A0A505DK53</accession>
<name>A0A505DK53_9ACTN</name>
<dbReference type="EMBL" id="VCHX02000114">
    <property type="protein sequence ID" value="TPQ21658.1"/>
    <property type="molecule type" value="Genomic_DNA"/>
</dbReference>
<dbReference type="OrthoDB" id="3384881at2"/>
<proteinExistence type="predicted"/>
<comment type="caution">
    <text evidence="1">The sequence shown here is derived from an EMBL/GenBank/DDBJ whole genome shotgun (WGS) entry which is preliminary data.</text>
</comment>
<evidence type="ECO:0000313" key="2">
    <source>
        <dbReference type="Proteomes" id="UP000317378"/>
    </source>
</evidence>
<keyword evidence="2" id="KW-1185">Reference proteome</keyword>